<dbReference type="OrthoDB" id="252722at2759"/>
<dbReference type="InterPro" id="IPR013083">
    <property type="entry name" value="Znf_RING/FYVE/PHD"/>
</dbReference>
<dbReference type="PANTHER" id="PTHR46616">
    <property type="entry name" value="UBIQUITIN-PROTEIN LIGASE"/>
    <property type="match status" value="1"/>
</dbReference>
<keyword evidence="3" id="KW-0862">Zinc</keyword>
<evidence type="ECO:0000256" key="5">
    <source>
        <dbReference type="SAM" id="MobiDB-lite"/>
    </source>
</evidence>
<keyword evidence="6" id="KW-0472">Membrane</keyword>
<comment type="caution">
    <text evidence="8">The sequence shown here is derived from an EMBL/GenBank/DDBJ whole genome shotgun (WGS) entry which is preliminary data.</text>
</comment>
<feature type="compositionally biased region" description="Polar residues" evidence="5">
    <location>
        <begin position="106"/>
        <end position="128"/>
    </location>
</feature>
<dbReference type="InterPro" id="IPR017907">
    <property type="entry name" value="Znf_RING_CS"/>
</dbReference>
<evidence type="ECO:0000259" key="7">
    <source>
        <dbReference type="PROSITE" id="PS50089"/>
    </source>
</evidence>
<feature type="region of interest" description="Disordered" evidence="5">
    <location>
        <begin position="106"/>
        <end position="137"/>
    </location>
</feature>
<feature type="transmembrane region" description="Helical" evidence="6">
    <location>
        <begin position="176"/>
        <end position="196"/>
    </location>
</feature>
<proteinExistence type="predicted"/>
<evidence type="ECO:0000313" key="9">
    <source>
        <dbReference type="Proteomes" id="UP000655225"/>
    </source>
</evidence>
<keyword evidence="2 4" id="KW-0863">Zinc-finger</keyword>
<dbReference type="SUPFAM" id="SSF57850">
    <property type="entry name" value="RING/U-box"/>
    <property type="match status" value="1"/>
</dbReference>
<dbReference type="PANTHER" id="PTHR46616:SF2">
    <property type="entry name" value="OS03G0211100 PROTEIN"/>
    <property type="match status" value="1"/>
</dbReference>
<dbReference type="InterPro" id="IPR027370">
    <property type="entry name" value="Znf-RING_euk"/>
</dbReference>
<protein>
    <recommendedName>
        <fullName evidence="7">RING-type domain-containing protein</fullName>
    </recommendedName>
</protein>
<evidence type="ECO:0000256" key="6">
    <source>
        <dbReference type="SAM" id="Phobius"/>
    </source>
</evidence>
<keyword evidence="9" id="KW-1185">Reference proteome</keyword>
<keyword evidence="1" id="KW-0479">Metal-binding</keyword>
<dbReference type="OMA" id="CKKSSSW"/>
<dbReference type="GO" id="GO:0008270">
    <property type="term" value="F:zinc ion binding"/>
    <property type="evidence" value="ECO:0007669"/>
    <property type="project" value="UniProtKB-KW"/>
</dbReference>
<evidence type="ECO:0000313" key="8">
    <source>
        <dbReference type="EMBL" id="KAF8400494.1"/>
    </source>
</evidence>
<gene>
    <name evidence="8" type="ORF">HHK36_013792</name>
</gene>
<evidence type="ECO:0000256" key="3">
    <source>
        <dbReference type="ARBA" id="ARBA00022833"/>
    </source>
</evidence>
<dbReference type="AlphaFoldDB" id="A0A834Z2R5"/>
<dbReference type="Gene3D" id="3.30.40.10">
    <property type="entry name" value="Zinc/RING finger domain, C3HC4 (zinc finger)"/>
    <property type="match status" value="1"/>
</dbReference>
<dbReference type="InterPro" id="IPR001841">
    <property type="entry name" value="Znf_RING"/>
</dbReference>
<feature type="domain" description="RING-type" evidence="7">
    <location>
        <begin position="12"/>
        <end position="67"/>
    </location>
</feature>
<dbReference type="Pfam" id="PF13445">
    <property type="entry name" value="zf-RING_UBOX"/>
    <property type="match status" value="1"/>
</dbReference>
<organism evidence="8 9">
    <name type="scientific">Tetracentron sinense</name>
    <name type="common">Spur-leaf</name>
    <dbReference type="NCBI Taxonomy" id="13715"/>
    <lineage>
        <taxon>Eukaryota</taxon>
        <taxon>Viridiplantae</taxon>
        <taxon>Streptophyta</taxon>
        <taxon>Embryophyta</taxon>
        <taxon>Tracheophyta</taxon>
        <taxon>Spermatophyta</taxon>
        <taxon>Magnoliopsida</taxon>
        <taxon>Trochodendrales</taxon>
        <taxon>Trochodendraceae</taxon>
        <taxon>Tetracentron</taxon>
    </lineage>
</organism>
<evidence type="ECO:0000256" key="1">
    <source>
        <dbReference type="ARBA" id="ARBA00022723"/>
    </source>
</evidence>
<accession>A0A834Z2R5</accession>
<dbReference type="PROSITE" id="PS00518">
    <property type="entry name" value="ZF_RING_1"/>
    <property type="match status" value="1"/>
</dbReference>
<evidence type="ECO:0000256" key="2">
    <source>
        <dbReference type="ARBA" id="ARBA00022771"/>
    </source>
</evidence>
<dbReference type="EMBL" id="JABCRI010000009">
    <property type="protein sequence ID" value="KAF8400494.1"/>
    <property type="molecule type" value="Genomic_DNA"/>
</dbReference>
<name>A0A834Z2R5_TETSI</name>
<sequence length="204" mass="23084">MSVDREAELLECPVCWEYFNLVENVPYVLWCGHTLCKTCVFSLRWATVKFPTLPVQLPLFISCPWCQLLCFRLVWKGNLRFPNKNFFLLWLVESANRSQIDCCPSSTSADQNFLQPSCTPNESSTSSTGHDHGPPQDSLGSRRVINHLLGGWRVSTLLSKILAFSVHLIVKFPLVIMFMLIAMYAIMVSVAILGFCKKSSSWDG</sequence>
<reference evidence="8 9" key="1">
    <citation type="submission" date="2020-04" db="EMBL/GenBank/DDBJ databases">
        <title>Plant Genome Project.</title>
        <authorList>
            <person name="Zhang R.-G."/>
        </authorList>
    </citation>
    <scope>NUCLEOTIDE SEQUENCE [LARGE SCALE GENOMIC DNA]</scope>
    <source>
        <strain evidence="8">YNK0</strain>
        <tissue evidence="8">Leaf</tissue>
    </source>
</reference>
<evidence type="ECO:0000256" key="4">
    <source>
        <dbReference type="PROSITE-ProRule" id="PRU00175"/>
    </source>
</evidence>
<dbReference type="PROSITE" id="PS50089">
    <property type="entry name" value="ZF_RING_2"/>
    <property type="match status" value="1"/>
</dbReference>
<keyword evidence="6" id="KW-0812">Transmembrane</keyword>
<dbReference type="Proteomes" id="UP000655225">
    <property type="component" value="Unassembled WGS sequence"/>
</dbReference>
<keyword evidence="6" id="KW-1133">Transmembrane helix</keyword>